<dbReference type="OrthoDB" id="101614at2759"/>
<gene>
    <name evidence="1" type="ORF">Pyn_35765</name>
</gene>
<name>A0A315ABI1_PRUYE</name>
<accession>A0A315ABI1</accession>
<dbReference type="Proteomes" id="UP000250321">
    <property type="component" value="Unassembled WGS sequence"/>
</dbReference>
<dbReference type="AlphaFoldDB" id="A0A315ABI1"/>
<dbReference type="EMBL" id="PJQY01000389">
    <property type="protein sequence ID" value="PQQ11586.1"/>
    <property type="molecule type" value="Genomic_DNA"/>
</dbReference>
<keyword evidence="2" id="KW-1185">Reference proteome</keyword>
<proteinExistence type="predicted"/>
<evidence type="ECO:0000313" key="1">
    <source>
        <dbReference type="EMBL" id="PQQ11586.1"/>
    </source>
</evidence>
<reference evidence="1 2" key="1">
    <citation type="submission" date="2018-02" db="EMBL/GenBank/DDBJ databases">
        <title>Draft genome of wild Prunus yedoensis var. nudiflora.</title>
        <authorList>
            <person name="Baek S."/>
            <person name="Kim J.-H."/>
            <person name="Choi K."/>
            <person name="Kim G.-B."/>
            <person name="Cho A."/>
            <person name="Jang H."/>
            <person name="Shin C.-H."/>
            <person name="Yu H.-J."/>
            <person name="Mun J.-H."/>
        </authorList>
    </citation>
    <scope>NUCLEOTIDE SEQUENCE [LARGE SCALE GENOMIC DNA]</scope>
    <source>
        <strain evidence="2">cv. Jeju island</strain>
        <tissue evidence="1">Leaf</tissue>
    </source>
</reference>
<protein>
    <submittedName>
        <fullName evidence="1">Uncharacterized protein</fullName>
    </submittedName>
</protein>
<organism evidence="1 2">
    <name type="scientific">Prunus yedoensis var. nudiflora</name>
    <dbReference type="NCBI Taxonomy" id="2094558"/>
    <lineage>
        <taxon>Eukaryota</taxon>
        <taxon>Viridiplantae</taxon>
        <taxon>Streptophyta</taxon>
        <taxon>Embryophyta</taxon>
        <taxon>Tracheophyta</taxon>
        <taxon>Spermatophyta</taxon>
        <taxon>Magnoliopsida</taxon>
        <taxon>eudicotyledons</taxon>
        <taxon>Gunneridae</taxon>
        <taxon>Pentapetalae</taxon>
        <taxon>rosids</taxon>
        <taxon>fabids</taxon>
        <taxon>Rosales</taxon>
        <taxon>Rosaceae</taxon>
        <taxon>Amygdaloideae</taxon>
        <taxon>Amygdaleae</taxon>
        <taxon>Prunus</taxon>
    </lineage>
</organism>
<evidence type="ECO:0000313" key="2">
    <source>
        <dbReference type="Proteomes" id="UP000250321"/>
    </source>
</evidence>
<comment type="caution">
    <text evidence="1">The sequence shown here is derived from an EMBL/GenBank/DDBJ whole genome shotgun (WGS) entry which is preliminary data.</text>
</comment>
<sequence>MNLARQGRIELDVDEITEANVATIMFGSFVSLPTLSQRLKFQSTRGMHQVNDLCAKEVAGEPYYRGGDGFIGDLSFDNDEGWTLVTRKKSHTKRTPQ</sequence>